<sequence>MFFDPMARDFSGGSREELQNTLLDAAALGQLSVLKKMANMLDKGDGIKKTIEITKDANGLGAFHFAASYGRTDICRYLIEELGFDPDFRSDEGRTPLSYAAREGKTGTLTYLCNCGADPTCTDRKGETPLHYAAQCGHGESIEFLLSKEVHVDPESYRGTPLHVAARFGRKKAVKILLEHNADINKVSHDFFTPLLMSIFGNSLDCAKLLSKVGADVNLYCPLAIAISVHSAETVKCLLEAGANPNIPCEVELNEYGMLPIEIAAECGEKRFVEMLLPLTSQLPTVPNWTVEGIINYVKSPAFKKKHEIRRKKRFAELKVKGEQAFRKGEYLAAISFYTAAREIAPTDAAIYANRSMCWLRLMEGDFALQDALIAQDFRPNWPKAYYRIGAAFMLLKKYEEASQVLLDGFKLDPANEDMEKALLASLDCMKKSIAV</sequence>
<dbReference type="PRINTS" id="PR01415">
    <property type="entry name" value="ANKYRIN"/>
</dbReference>
<protein>
    <submittedName>
        <fullName evidence="3">Ankyrin-1</fullName>
    </submittedName>
</protein>
<dbReference type="PROSITE" id="PS50297">
    <property type="entry name" value="ANK_REP_REGION"/>
    <property type="match status" value="3"/>
</dbReference>
<dbReference type="InterPro" id="IPR051616">
    <property type="entry name" value="Cul2-RING_E3_ligase_SR"/>
</dbReference>
<feature type="repeat" description="ANK" evidence="1">
    <location>
        <begin position="92"/>
        <end position="124"/>
    </location>
</feature>
<dbReference type="Proteomes" id="UP000623129">
    <property type="component" value="Unassembled WGS sequence"/>
</dbReference>
<dbReference type="PROSITE" id="PS50088">
    <property type="entry name" value="ANK_REPEAT"/>
    <property type="match status" value="3"/>
</dbReference>
<name>A0A833QGT8_9POAL</name>
<dbReference type="EMBL" id="SWLB01000124">
    <property type="protein sequence ID" value="KAF3320151.1"/>
    <property type="molecule type" value="Genomic_DNA"/>
</dbReference>
<feature type="repeat" description="TPR" evidence="2">
    <location>
        <begin position="383"/>
        <end position="416"/>
    </location>
</feature>
<dbReference type="Gene3D" id="1.25.40.10">
    <property type="entry name" value="Tetratricopeptide repeat domain"/>
    <property type="match status" value="1"/>
</dbReference>
<evidence type="ECO:0000313" key="3">
    <source>
        <dbReference type="EMBL" id="KAF3320151.1"/>
    </source>
</evidence>
<reference evidence="3" key="1">
    <citation type="submission" date="2020-01" db="EMBL/GenBank/DDBJ databases">
        <title>Genome sequence of Kobresia littledalei, the first chromosome-level genome in the family Cyperaceae.</title>
        <authorList>
            <person name="Qu G."/>
        </authorList>
    </citation>
    <scope>NUCLEOTIDE SEQUENCE</scope>
    <source>
        <strain evidence="3">C.B.Clarke</strain>
        <tissue evidence="3">Leaf</tissue>
    </source>
</reference>
<dbReference type="Gene3D" id="1.25.40.20">
    <property type="entry name" value="Ankyrin repeat-containing domain"/>
    <property type="match status" value="3"/>
</dbReference>
<evidence type="ECO:0000256" key="1">
    <source>
        <dbReference type="PROSITE-ProRule" id="PRU00023"/>
    </source>
</evidence>
<dbReference type="InterPro" id="IPR036770">
    <property type="entry name" value="Ankyrin_rpt-contain_sf"/>
</dbReference>
<dbReference type="InterPro" id="IPR011990">
    <property type="entry name" value="TPR-like_helical_dom_sf"/>
</dbReference>
<evidence type="ECO:0000256" key="2">
    <source>
        <dbReference type="PROSITE-ProRule" id="PRU00339"/>
    </source>
</evidence>
<feature type="repeat" description="ANK" evidence="1">
    <location>
        <begin position="125"/>
        <end position="157"/>
    </location>
</feature>
<dbReference type="Pfam" id="PF13606">
    <property type="entry name" value="Ank_3"/>
    <property type="match status" value="1"/>
</dbReference>
<dbReference type="SUPFAM" id="SSF48403">
    <property type="entry name" value="Ankyrin repeat"/>
    <property type="match status" value="1"/>
</dbReference>
<dbReference type="PROSITE" id="PS50005">
    <property type="entry name" value="TPR"/>
    <property type="match status" value="1"/>
</dbReference>
<dbReference type="SMART" id="SM00248">
    <property type="entry name" value="ANK"/>
    <property type="match status" value="7"/>
</dbReference>
<dbReference type="PANTHER" id="PTHR46224">
    <property type="entry name" value="ANKYRIN REPEAT FAMILY PROTEIN"/>
    <property type="match status" value="1"/>
</dbReference>
<accession>A0A833QGT8</accession>
<dbReference type="Pfam" id="PF12796">
    <property type="entry name" value="Ank_2"/>
    <property type="match status" value="2"/>
</dbReference>
<gene>
    <name evidence="3" type="ORF">FCM35_KLT22243</name>
</gene>
<feature type="repeat" description="ANK" evidence="1">
    <location>
        <begin position="157"/>
        <end position="189"/>
    </location>
</feature>
<organism evidence="3 4">
    <name type="scientific">Carex littledalei</name>
    <dbReference type="NCBI Taxonomy" id="544730"/>
    <lineage>
        <taxon>Eukaryota</taxon>
        <taxon>Viridiplantae</taxon>
        <taxon>Streptophyta</taxon>
        <taxon>Embryophyta</taxon>
        <taxon>Tracheophyta</taxon>
        <taxon>Spermatophyta</taxon>
        <taxon>Magnoliopsida</taxon>
        <taxon>Liliopsida</taxon>
        <taxon>Poales</taxon>
        <taxon>Cyperaceae</taxon>
        <taxon>Cyperoideae</taxon>
        <taxon>Cariceae</taxon>
        <taxon>Carex</taxon>
        <taxon>Carex subgen. Euthyceras</taxon>
    </lineage>
</organism>
<dbReference type="SUPFAM" id="SSF48452">
    <property type="entry name" value="TPR-like"/>
    <property type="match status" value="1"/>
</dbReference>
<keyword evidence="2" id="KW-0802">TPR repeat</keyword>
<dbReference type="OrthoDB" id="590877at2759"/>
<dbReference type="PANTHER" id="PTHR46224:SF6">
    <property type="entry name" value="ANKYRIN REPEAT FAMILY PROTEIN"/>
    <property type="match status" value="1"/>
</dbReference>
<dbReference type="InterPro" id="IPR002110">
    <property type="entry name" value="Ankyrin_rpt"/>
</dbReference>
<dbReference type="SMART" id="SM00028">
    <property type="entry name" value="TPR"/>
    <property type="match status" value="3"/>
</dbReference>
<keyword evidence="4" id="KW-1185">Reference proteome</keyword>
<dbReference type="InterPro" id="IPR019734">
    <property type="entry name" value="TPR_rpt"/>
</dbReference>
<evidence type="ECO:0000313" key="4">
    <source>
        <dbReference type="Proteomes" id="UP000623129"/>
    </source>
</evidence>
<comment type="caution">
    <text evidence="3">The sequence shown here is derived from an EMBL/GenBank/DDBJ whole genome shotgun (WGS) entry which is preliminary data.</text>
</comment>
<keyword evidence="1" id="KW-0040">ANK repeat</keyword>
<dbReference type="AlphaFoldDB" id="A0A833QGT8"/>
<proteinExistence type="predicted"/>